<dbReference type="InterPro" id="IPR036188">
    <property type="entry name" value="FAD/NAD-bd_sf"/>
</dbReference>
<dbReference type="OrthoDB" id="202203at2759"/>
<sequence>MSQADNNPSSPKTILILGGSYAGLSTAHYLLKHCLPSLPPSSHHVTLISTSSQAICRPACPRAMLSPTIFPQSKLFVSIPAQFQTYSSENFTFIQGTATTLDHHERKVAVQKGEELISISFHALVLATGASTPSPLLGLNQDEEFLRKNWSTFRSALSSATTIVIAGAGPAGVETAGELGEFLNGRARFTKSKLSNPKMGIKLLSSESRILPSLRPSIGAKAEAFLVKVGVEIVKNARVASVEPQSAGTDDVSCKAKLTLSDGRTLEADIYIPATGMRPNTSFVDASLLKADRRIDVDPGTLRVKNGGPRIYAIGDASSYAPPAIHHILSAVPVLCANIKRDLLLACDQYPSSVTGDRLCKHDKRETQLVPIGTSKGVGAAMGYELPSILVWLIKGRDYWLWTTGGLWSGKQWAKET</sequence>
<dbReference type="Gene3D" id="3.50.50.100">
    <property type="match status" value="1"/>
</dbReference>
<dbReference type="PRINTS" id="PR00469">
    <property type="entry name" value="PNDRDTASEII"/>
</dbReference>
<dbReference type="GO" id="GO:0004174">
    <property type="term" value="F:electron-transferring-flavoprotein dehydrogenase activity"/>
    <property type="evidence" value="ECO:0007669"/>
    <property type="project" value="TreeGrafter"/>
</dbReference>
<comment type="similarity">
    <text evidence="1">Belongs to the FAD-dependent oxidoreductase family.</text>
</comment>
<dbReference type="InterPro" id="IPR023753">
    <property type="entry name" value="FAD/NAD-binding_dom"/>
</dbReference>
<keyword evidence="2" id="KW-0285">Flavoprotein</keyword>
<protein>
    <submittedName>
        <fullName evidence="6">FAD/NAD(P)-binding domain-containing protein</fullName>
    </submittedName>
</protein>
<keyword evidence="7" id="KW-1185">Reference proteome</keyword>
<gene>
    <name evidence="6" type="ORF">CC78DRAFT_538148</name>
</gene>
<dbReference type="Proteomes" id="UP000800093">
    <property type="component" value="Unassembled WGS sequence"/>
</dbReference>
<name>A0A9P4JZM7_9PLEO</name>
<feature type="domain" description="FAD/NAD(P)-binding" evidence="5">
    <location>
        <begin position="13"/>
        <end position="322"/>
    </location>
</feature>
<dbReference type="Pfam" id="PF07992">
    <property type="entry name" value="Pyr_redox_2"/>
    <property type="match status" value="1"/>
</dbReference>
<reference evidence="7" key="1">
    <citation type="journal article" date="2020" name="Stud. Mycol.">
        <title>101 Dothideomycetes genomes: A test case for predicting lifestyles and emergence of pathogens.</title>
        <authorList>
            <person name="Haridas S."/>
            <person name="Albert R."/>
            <person name="Binder M."/>
            <person name="Bloem J."/>
            <person name="LaButti K."/>
            <person name="Salamov A."/>
            <person name="Andreopoulos B."/>
            <person name="Baker S."/>
            <person name="Barry K."/>
            <person name="Bills G."/>
            <person name="Bluhm B."/>
            <person name="Cannon C."/>
            <person name="Castanera R."/>
            <person name="Culley D."/>
            <person name="Daum C."/>
            <person name="Ezra D."/>
            <person name="Gonzalez J."/>
            <person name="Henrissat B."/>
            <person name="Kuo A."/>
            <person name="Liang C."/>
            <person name="Lipzen A."/>
            <person name="Lutzoni F."/>
            <person name="Magnuson J."/>
            <person name="Mondo S."/>
            <person name="Nolan M."/>
            <person name="Ohm R."/>
            <person name="Pangilinan J."/>
            <person name="Park H.-J."/>
            <person name="Ramirez L."/>
            <person name="Alfaro M."/>
            <person name="Sun H."/>
            <person name="Tritt A."/>
            <person name="Yoshinaga Y."/>
            <person name="Zwiers L.-H."/>
            <person name="Turgeon B."/>
            <person name="Goodwin S."/>
            <person name="Spatafora J."/>
            <person name="Crous P."/>
            <person name="Grigoriev I."/>
        </authorList>
    </citation>
    <scope>NUCLEOTIDE SEQUENCE [LARGE SCALE GENOMIC DNA]</scope>
    <source>
        <strain evidence="7">CBS 304.66</strain>
    </source>
</reference>
<dbReference type="GO" id="GO:0005737">
    <property type="term" value="C:cytoplasm"/>
    <property type="evidence" value="ECO:0007669"/>
    <property type="project" value="TreeGrafter"/>
</dbReference>
<proteinExistence type="inferred from homology"/>
<evidence type="ECO:0000256" key="1">
    <source>
        <dbReference type="ARBA" id="ARBA00006442"/>
    </source>
</evidence>
<evidence type="ECO:0000313" key="6">
    <source>
        <dbReference type="EMBL" id="KAF2257958.1"/>
    </source>
</evidence>
<dbReference type="PANTHER" id="PTHR43735">
    <property type="entry name" value="APOPTOSIS-INDUCING FACTOR 1"/>
    <property type="match status" value="1"/>
</dbReference>
<evidence type="ECO:0000256" key="3">
    <source>
        <dbReference type="ARBA" id="ARBA00022827"/>
    </source>
</evidence>
<dbReference type="GO" id="GO:0050660">
    <property type="term" value="F:flavin adenine dinucleotide binding"/>
    <property type="evidence" value="ECO:0007669"/>
    <property type="project" value="TreeGrafter"/>
</dbReference>
<dbReference type="PRINTS" id="PR00368">
    <property type="entry name" value="FADPNR"/>
</dbReference>
<keyword evidence="3" id="KW-0274">FAD</keyword>
<evidence type="ECO:0000256" key="4">
    <source>
        <dbReference type="ARBA" id="ARBA00023002"/>
    </source>
</evidence>
<evidence type="ECO:0000256" key="2">
    <source>
        <dbReference type="ARBA" id="ARBA00022630"/>
    </source>
</evidence>
<evidence type="ECO:0000313" key="7">
    <source>
        <dbReference type="Proteomes" id="UP000800093"/>
    </source>
</evidence>
<dbReference type="EMBL" id="ML986804">
    <property type="protein sequence ID" value="KAF2257958.1"/>
    <property type="molecule type" value="Genomic_DNA"/>
</dbReference>
<comment type="caution">
    <text evidence="6">The sequence shown here is derived from an EMBL/GenBank/DDBJ whole genome shotgun (WGS) entry which is preliminary data.</text>
</comment>
<organism evidence="6 7">
    <name type="scientific">Lojkania enalia</name>
    <dbReference type="NCBI Taxonomy" id="147567"/>
    <lineage>
        <taxon>Eukaryota</taxon>
        <taxon>Fungi</taxon>
        <taxon>Dikarya</taxon>
        <taxon>Ascomycota</taxon>
        <taxon>Pezizomycotina</taxon>
        <taxon>Dothideomycetes</taxon>
        <taxon>Pleosporomycetidae</taxon>
        <taxon>Pleosporales</taxon>
        <taxon>Pleosporales incertae sedis</taxon>
        <taxon>Lojkania</taxon>
    </lineage>
</organism>
<dbReference type="SUPFAM" id="SSF51905">
    <property type="entry name" value="FAD/NAD(P)-binding domain"/>
    <property type="match status" value="1"/>
</dbReference>
<dbReference type="PANTHER" id="PTHR43735:SF3">
    <property type="entry name" value="FERROPTOSIS SUPPRESSOR PROTEIN 1"/>
    <property type="match status" value="1"/>
</dbReference>
<evidence type="ECO:0000259" key="5">
    <source>
        <dbReference type="Pfam" id="PF07992"/>
    </source>
</evidence>
<accession>A0A9P4JZM7</accession>
<dbReference type="AlphaFoldDB" id="A0A9P4JZM7"/>
<keyword evidence="4" id="KW-0560">Oxidoreductase</keyword>